<dbReference type="UniPathway" id="UPA00219"/>
<proteinExistence type="inferred from homology"/>
<dbReference type="Pfam" id="PF03734">
    <property type="entry name" value="YkuD"/>
    <property type="match status" value="1"/>
</dbReference>
<evidence type="ECO:0000313" key="10">
    <source>
        <dbReference type="Proteomes" id="UP000004188"/>
    </source>
</evidence>
<dbReference type="PANTHER" id="PTHR36699">
    <property type="entry name" value="LD-TRANSPEPTIDASE"/>
    <property type="match status" value="1"/>
</dbReference>
<evidence type="ECO:0000256" key="6">
    <source>
        <dbReference type="ARBA" id="ARBA00023316"/>
    </source>
</evidence>
<gene>
    <name evidence="9" type="ORF">KB13_1306</name>
</gene>
<dbReference type="InterPro" id="IPR005490">
    <property type="entry name" value="LD_TPept_cat_dom"/>
</dbReference>
<dbReference type="InterPro" id="IPR038063">
    <property type="entry name" value="Transpep_catalytic_dom"/>
</dbReference>
<dbReference type="GO" id="GO:0009252">
    <property type="term" value="P:peptidoglycan biosynthetic process"/>
    <property type="evidence" value="ECO:0007669"/>
    <property type="project" value="UniProtKB-UniPathway"/>
</dbReference>
<evidence type="ECO:0000256" key="2">
    <source>
        <dbReference type="ARBA" id="ARBA00005992"/>
    </source>
</evidence>
<keyword evidence="3" id="KW-0808">Transferase</keyword>
<dbReference type="EMBL" id="DS995299">
    <property type="protein sequence ID" value="EDZ65173.1"/>
    <property type="molecule type" value="Genomic_DNA"/>
</dbReference>
<dbReference type="SUPFAM" id="SSF141523">
    <property type="entry name" value="L,D-transpeptidase catalytic domain-like"/>
    <property type="match status" value="1"/>
</dbReference>
<dbReference type="GO" id="GO:0071555">
    <property type="term" value="P:cell wall organization"/>
    <property type="evidence" value="ECO:0007669"/>
    <property type="project" value="UniProtKB-UniRule"/>
</dbReference>
<feature type="active site" description="Proton donor/acceptor" evidence="7">
    <location>
        <position position="222"/>
    </location>
</feature>
<comment type="similarity">
    <text evidence="2">Belongs to the YkuD family.</text>
</comment>
<dbReference type="CDD" id="cd16913">
    <property type="entry name" value="YkuD_like"/>
    <property type="match status" value="1"/>
</dbReference>
<dbReference type="GO" id="GO:0004180">
    <property type="term" value="F:carboxypeptidase activity"/>
    <property type="evidence" value="ECO:0007669"/>
    <property type="project" value="UniProtKB-ARBA"/>
</dbReference>
<dbReference type="PANTHER" id="PTHR36699:SF1">
    <property type="entry name" value="L,D-TRANSPEPTIDASE YAFK-RELATED"/>
    <property type="match status" value="1"/>
</dbReference>
<keyword evidence="5 7" id="KW-0573">Peptidoglycan synthesis</keyword>
<evidence type="ECO:0000256" key="7">
    <source>
        <dbReference type="PROSITE-ProRule" id="PRU01373"/>
    </source>
</evidence>
<protein>
    <submittedName>
        <fullName evidence="9">ErfK/YbiS/YcfS/YnhG</fullName>
    </submittedName>
</protein>
<dbReference type="Gene3D" id="2.40.440.10">
    <property type="entry name" value="L,D-transpeptidase catalytic domain-like"/>
    <property type="match status" value="1"/>
</dbReference>
<evidence type="ECO:0000313" key="9">
    <source>
        <dbReference type="EMBL" id="EDZ65173.1"/>
    </source>
</evidence>
<evidence type="ECO:0000256" key="1">
    <source>
        <dbReference type="ARBA" id="ARBA00004752"/>
    </source>
</evidence>
<feature type="domain" description="L,D-TPase catalytic" evidence="8">
    <location>
        <begin position="130"/>
        <end position="264"/>
    </location>
</feature>
<dbReference type="Pfam" id="PF24125">
    <property type="entry name" value="Cds6_C"/>
    <property type="match status" value="1"/>
</dbReference>
<evidence type="ECO:0000256" key="5">
    <source>
        <dbReference type="ARBA" id="ARBA00022984"/>
    </source>
</evidence>
<dbReference type="Proteomes" id="UP000004188">
    <property type="component" value="Unassembled WGS sequence"/>
</dbReference>
<evidence type="ECO:0000256" key="4">
    <source>
        <dbReference type="ARBA" id="ARBA00022960"/>
    </source>
</evidence>
<organism evidence="9 10">
    <name type="scientific">beta proteobacterium KB13</name>
    <dbReference type="NCBI Taxonomy" id="314607"/>
    <lineage>
        <taxon>Bacteria</taxon>
        <taxon>Pseudomonadati</taxon>
        <taxon>Pseudomonadota</taxon>
        <taxon>Betaproteobacteria</taxon>
        <taxon>Nitrosomonadales</taxon>
        <taxon>OM43 clade</taxon>
    </lineage>
</organism>
<keyword evidence="10" id="KW-1185">Reference proteome</keyword>
<dbReference type="eggNOG" id="COG3034">
    <property type="taxonomic scope" value="Bacteria"/>
</dbReference>
<sequence>MKYLKNSLLTTIFLCSHVSAYSNNHQTDNIENLLIKSLYEISSGDLNDALITIDEIIKQKPNFKLAHLIRGDIYQAYAHGISDFGSSSNFSKDKIDDLKDEAKKRIESHLHSATDIIKSARVTLPESIKNLIYVDTNKSRLYLFEIKNHTLIKIFDEYASIGKNGSGKNFEGDKKTPLGVYTLGKKITQPLSDFYGDGAFPIDYPNVYDKLLNKTGHGIWIHGTPKDTYSRAPKSSDGCIVISNENLNILESILKDKSTKVIVSKLSYDQYFTTDNKIDNHNTFMSYFDSWINNWTLQNYSAYIAFYDTNAIYNSKTFDIWSSKKKTVFENTNDVQIAIDNLTIIDYPEEEDYVKYVEFTQTYNSDLLKQTSQKKQIWRKFNNEWKIISESTH</sequence>
<evidence type="ECO:0000259" key="8">
    <source>
        <dbReference type="PROSITE" id="PS52029"/>
    </source>
</evidence>
<keyword evidence="6 7" id="KW-0961">Cell wall biogenesis/degradation</keyword>
<evidence type="ECO:0000256" key="3">
    <source>
        <dbReference type="ARBA" id="ARBA00022679"/>
    </source>
</evidence>
<name>B6BUY5_9PROT</name>
<comment type="pathway">
    <text evidence="1 7">Cell wall biogenesis; peptidoglycan biosynthesis.</text>
</comment>
<dbReference type="HOGENOM" id="CLU_041283_0_0_4"/>
<keyword evidence="4 7" id="KW-0133">Cell shape</keyword>
<feature type="active site" description="Nucleophile" evidence="7">
    <location>
        <position position="239"/>
    </location>
</feature>
<dbReference type="PROSITE" id="PS52029">
    <property type="entry name" value="LD_TPASE"/>
    <property type="match status" value="1"/>
</dbReference>
<reference evidence="10" key="1">
    <citation type="journal article" date="2012" name="Stand. Genomic Sci.">
        <title>Genome sequence of strain HIMB624, a cultured representative from the OM43 clade of marine Betaproteobacteria.</title>
        <authorList>
            <person name="Huggett M.J."/>
            <person name="Hayakawa D.H."/>
            <person name="Rappe M.S."/>
        </authorList>
    </citation>
    <scope>NUCLEOTIDE SEQUENCE [LARGE SCALE GENOMIC DNA]</scope>
    <source>
        <strain evidence="10">KB13</strain>
    </source>
</reference>
<dbReference type="AlphaFoldDB" id="B6BUY5"/>
<dbReference type="GO" id="GO:0016740">
    <property type="term" value="F:transferase activity"/>
    <property type="evidence" value="ECO:0007669"/>
    <property type="project" value="UniProtKB-KW"/>
</dbReference>
<dbReference type="InterPro" id="IPR056203">
    <property type="entry name" value="Cds6_C"/>
</dbReference>
<dbReference type="STRING" id="314607.KB13_1306"/>
<dbReference type="GO" id="GO:0008360">
    <property type="term" value="P:regulation of cell shape"/>
    <property type="evidence" value="ECO:0007669"/>
    <property type="project" value="UniProtKB-UniRule"/>
</dbReference>
<accession>B6BUY5</accession>